<keyword evidence="8" id="KW-1185">Reference proteome</keyword>
<sequence length="445" mass="48035">MVPSVKPSRLLPAEELKTYPNTVPEEIFNTIILDDSDAFYVIELRKSREISSSLDKNSAILICLIDVDGDSLLQRVPAIYLGQPTPGIKTGQLIPFQSGSVDVITFKGSKLKRIKEVWIGHESGTSHFMFFADIIRRSPIPYRIGPLDYTPFVACHCGQKAALWISWSDENPGRRYLKCYRARSGGCKFIGWYKGRIESGFVRGLLGSWRLDGLSLKVIHGPVDPPKEINGTPEQKFNGLQYTFEKINAFLGDDGASVAEARPAAVTDLSGVGLSDLQEGLLSLESKASSREDGLREYANLKQSLLLYDASIVITGFSAFTLASNDSAAYSFLIGGIGGFLYLLLLQKSVDGLPVIGSPSEAGSAQPSVKGFSGVRRPWLILSLVLVAGAVALKYGAGGDSFELTPTELFVGTAGFLANMVAVLLAAFMPMLSDSKSEDGSGDIN</sequence>
<feature type="transmembrane region" description="Helical" evidence="5">
    <location>
        <begin position="305"/>
        <end position="323"/>
    </location>
</feature>
<gene>
    <name evidence="7" type="ORF">U9M48_037288</name>
</gene>
<dbReference type="GO" id="GO:0008270">
    <property type="term" value="F:zinc ion binding"/>
    <property type="evidence" value="ECO:0007669"/>
    <property type="project" value="UniProtKB-KW"/>
</dbReference>
<dbReference type="EMBL" id="CP144752">
    <property type="protein sequence ID" value="WVZ91068.1"/>
    <property type="molecule type" value="Genomic_DNA"/>
</dbReference>
<dbReference type="InterPro" id="IPR010666">
    <property type="entry name" value="Znf_GRF"/>
</dbReference>
<keyword evidence="5" id="KW-0472">Membrane</keyword>
<dbReference type="InterPro" id="IPR056657">
    <property type="entry name" value="DUF7755"/>
</dbReference>
<dbReference type="PROSITE" id="PS51999">
    <property type="entry name" value="ZF_GRF"/>
    <property type="match status" value="1"/>
</dbReference>
<feature type="domain" description="GRF-type" evidence="6">
    <location>
        <begin position="155"/>
        <end position="196"/>
    </location>
</feature>
<evidence type="ECO:0000259" key="6">
    <source>
        <dbReference type="PROSITE" id="PS51999"/>
    </source>
</evidence>
<keyword evidence="1" id="KW-0479">Metal-binding</keyword>
<proteinExistence type="predicted"/>
<keyword evidence="5" id="KW-1133">Transmembrane helix</keyword>
<feature type="transmembrane region" description="Helical" evidence="5">
    <location>
        <begin position="409"/>
        <end position="428"/>
    </location>
</feature>
<evidence type="ECO:0000313" key="7">
    <source>
        <dbReference type="EMBL" id="WVZ91068.1"/>
    </source>
</evidence>
<organism evidence="7 8">
    <name type="scientific">Paspalum notatum var. saurae</name>
    <dbReference type="NCBI Taxonomy" id="547442"/>
    <lineage>
        <taxon>Eukaryota</taxon>
        <taxon>Viridiplantae</taxon>
        <taxon>Streptophyta</taxon>
        <taxon>Embryophyta</taxon>
        <taxon>Tracheophyta</taxon>
        <taxon>Spermatophyta</taxon>
        <taxon>Magnoliopsida</taxon>
        <taxon>Liliopsida</taxon>
        <taxon>Poales</taxon>
        <taxon>Poaceae</taxon>
        <taxon>PACMAD clade</taxon>
        <taxon>Panicoideae</taxon>
        <taxon>Andropogonodae</taxon>
        <taxon>Paspaleae</taxon>
        <taxon>Paspalinae</taxon>
        <taxon>Paspalum</taxon>
    </lineage>
</organism>
<evidence type="ECO:0000256" key="2">
    <source>
        <dbReference type="ARBA" id="ARBA00022771"/>
    </source>
</evidence>
<dbReference type="Proteomes" id="UP001341281">
    <property type="component" value="Chromosome 08"/>
</dbReference>
<evidence type="ECO:0000256" key="4">
    <source>
        <dbReference type="PROSITE-ProRule" id="PRU01343"/>
    </source>
</evidence>
<dbReference type="PANTHER" id="PTHR36330:SF2">
    <property type="entry name" value="LIPASE_LIPOOXYGENASE, PLAT_LH2 FAMILY PROTEIN"/>
    <property type="match status" value="1"/>
</dbReference>
<dbReference type="Pfam" id="PF24938">
    <property type="entry name" value="DUF7755"/>
    <property type="match status" value="2"/>
</dbReference>
<evidence type="ECO:0000256" key="3">
    <source>
        <dbReference type="ARBA" id="ARBA00022833"/>
    </source>
</evidence>
<feature type="transmembrane region" description="Helical" evidence="5">
    <location>
        <begin position="329"/>
        <end position="346"/>
    </location>
</feature>
<keyword evidence="2 4" id="KW-0863">Zinc-finger</keyword>
<keyword evidence="5" id="KW-0812">Transmembrane</keyword>
<evidence type="ECO:0000313" key="8">
    <source>
        <dbReference type="Proteomes" id="UP001341281"/>
    </source>
</evidence>
<name>A0AAQ3UEL9_PASNO</name>
<keyword evidence="3" id="KW-0862">Zinc</keyword>
<feature type="transmembrane region" description="Helical" evidence="5">
    <location>
        <begin position="379"/>
        <end position="397"/>
    </location>
</feature>
<dbReference type="AlphaFoldDB" id="A0AAQ3UEL9"/>
<protein>
    <recommendedName>
        <fullName evidence="6">GRF-type domain-containing protein</fullName>
    </recommendedName>
</protein>
<evidence type="ECO:0000256" key="1">
    <source>
        <dbReference type="ARBA" id="ARBA00022723"/>
    </source>
</evidence>
<reference evidence="7 8" key="1">
    <citation type="submission" date="2024-02" db="EMBL/GenBank/DDBJ databases">
        <title>High-quality chromosome-scale genome assembly of Pensacola bahiagrass (Paspalum notatum Flugge var. saurae).</title>
        <authorList>
            <person name="Vega J.M."/>
            <person name="Podio M."/>
            <person name="Orjuela J."/>
            <person name="Siena L.A."/>
            <person name="Pessino S.C."/>
            <person name="Combes M.C."/>
            <person name="Mariac C."/>
            <person name="Albertini E."/>
            <person name="Pupilli F."/>
            <person name="Ortiz J.P.A."/>
            <person name="Leblanc O."/>
        </authorList>
    </citation>
    <scope>NUCLEOTIDE SEQUENCE [LARGE SCALE GENOMIC DNA]</scope>
    <source>
        <strain evidence="7">R1</strain>
        <tissue evidence="7">Leaf</tissue>
    </source>
</reference>
<accession>A0AAQ3UEL9</accession>
<dbReference type="PANTHER" id="PTHR36330">
    <property type="entry name" value="LIPASE/LIPOOXYGENASE, PLAT/LH2 FAMILY PROTEIN"/>
    <property type="match status" value="1"/>
</dbReference>
<evidence type="ECO:0000256" key="5">
    <source>
        <dbReference type="SAM" id="Phobius"/>
    </source>
</evidence>